<keyword evidence="2" id="KW-1185">Reference proteome</keyword>
<gene>
    <name evidence="1" type="ORF">Q3V30_12745</name>
</gene>
<proteinExistence type="predicted"/>
<dbReference type="RefSeq" id="WP_306206190.1">
    <property type="nucleotide sequence ID" value="NZ_CP132353.1"/>
</dbReference>
<dbReference type="EMBL" id="CP132353">
    <property type="protein sequence ID" value="WLS77356.1"/>
    <property type="molecule type" value="Genomic_DNA"/>
</dbReference>
<dbReference type="Proteomes" id="UP001228139">
    <property type="component" value="Chromosome"/>
</dbReference>
<organism evidence="1 2">
    <name type="scientific">Erwinia pyri</name>
    <dbReference type="NCBI Taxonomy" id="3062598"/>
    <lineage>
        <taxon>Bacteria</taxon>
        <taxon>Pseudomonadati</taxon>
        <taxon>Pseudomonadota</taxon>
        <taxon>Gammaproteobacteria</taxon>
        <taxon>Enterobacterales</taxon>
        <taxon>Erwiniaceae</taxon>
        <taxon>Erwinia</taxon>
    </lineage>
</organism>
<sequence>MAWGFGTWDANGNDNNTGLVKINAVGIWSNAVNATGSKSFNIPAGYTLDFLVQPAGDFNGSARKKITVSGATITVAAASATDFSENTYPNYTSNILAYAR</sequence>
<evidence type="ECO:0000313" key="1">
    <source>
        <dbReference type="EMBL" id="WLS77356.1"/>
    </source>
</evidence>
<dbReference type="AlphaFoldDB" id="A0AA50DJI9"/>
<evidence type="ECO:0000313" key="2">
    <source>
        <dbReference type="Proteomes" id="UP001228139"/>
    </source>
</evidence>
<protein>
    <submittedName>
        <fullName evidence="1">Uncharacterized protein</fullName>
    </submittedName>
</protein>
<reference evidence="1 2" key="1">
    <citation type="submission" date="2023-07" db="EMBL/GenBank/DDBJ databases">
        <title>Pathogenic bacteria of pear tree diseases.</title>
        <authorList>
            <person name="Zhang Z."/>
            <person name="He L."/>
            <person name="Huang R."/>
        </authorList>
    </citation>
    <scope>NUCLEOTIDE SEQUENCE [LARGE SCALE GENOMIC DNA]</scope>
    <source>
        <strain evidence="1 2">DE2</strain>
    </source>
</reference>
<accession>A0AA50DJI9</accession>
<dbReference type="KEGG" id="epi:Q3V30_12745"/>
<name>A0AA50DJI9_9GAMM</name>